<keyword evidence="3" id="KW-1185">Reference proteome</keyword>
<evidence type="ECO:0000313" key="3">
    <source>
        <dbReference type="Proteomes" id="UP001231189"/>
    </source>
</evidence>
<feature type="region of interest" description="Disordered" evidence="1">
    <location>
        <begin position="103"/>
        <end position="128"/>
    </location>
</feature>
<dbReference type="EMBL" id="JAUUTY010000003">
    <property type="protein sequence ID" value="KAK1669462.1"/>
    <property type="molecule type" value="Genomic_DNA"/>
</dbReference>
<gene>
    <name evidence="2" type="ORF">QYE76_057621</name>
</gene>
<accession>A0AAD8T3Q4</accession>
<name>A0AAD8T3Q4_LOLMU</name>
<organism evidence="2 3">
    <name type="scientific">Lolium multiflorum</name>
    <name type="common">Italian ryegrass</name>
    <name type="synonym">Lolium perenne subsp. multiflorum</name>
    <dbReference type="NCBI Taxonomy" id="4521"/>
    <lineage>
        <taxon>Eukaryota</taxon>
        <taxon>Viridiplantae</taxon>
        <taxon>Streptophyta</taxon>
        <taxon>Embryophyta</taxon>
        <taxon>Tracheophyta</taxon>
        <taxon>Spermatophyta</taxon>
        <taxon>Magnoliopsida</taxon>
        <taxon>Liliopsida</taxon>
        <taxon>Poales</taxon>
        <taxon>Poaceae</taxon>
        <taxon>BOP clade</taxon>
        <taxon>Pooideae</taxon>
        <taxon>Poodae</taxon>
        <taxon>Poeae</taxon>
        <taxon>Poeae Chloroplast Group 2 (Poeae type)</taxon>
        <taxon>Loliodinae</taxon>
        <taxon>Loliinae</taxon>
        <taxon>Lolium</taxon>
    </lineage>
</organism>
<feature type="region of interest" description="Disordered" evidence="1">
    <location>
        <begin position="42"/>
        <end position="74"/>
    </location>
</feature>
<evidence type="ECO:0000256" key="1">
    <source>
        <dbReference type="SAM" id="MobiDB-lite"/>
    </source>
</evidence>
<dbReference type="AlphaFoldDB" id="A0AAD8T3Q4"/>
<proteinExistence type="predicted"/>
<comment type="caution">
    <text evidence="2">The sequence shown here is derived from an EMBL/GenBank/DDBJ whole genome shotgun (WGS) entry which is preliminary data.</text>
</comment>
<evidence type="ECO:0000313" key="2">
    <source>
        <dbReference type="EMBL" id="KAK1669462.1"/>
    </source>
</evidence>
<dbReference type="Proteomes" id="UP001231189">
    <property type="component" value="Unassembled WGS sequence"/>
</dbReference>
<protein>
    <submittedName>
        <fullName evidence="2">Uncharacterized protein</fullName>
    </submittedName>
</protein>
<reference evidence="2" key="1">
    <citation type="submission" date="2023-07" db="EMBL/GenBank/DDBJ databases">
        <title>A chromosome-level genome assembly of Lolium multiflorum.</title>
        <authorList>
            <person name="Chen Y."/>
            <person name="Copetti D."/>
            <person name="Kolliker R."/>
            <person name="Studer B."/>
        </authorList>
    </citation>
    <scope>NUCLEOTIDE SEQUENCE</scope>
    <source>
        <strain evidence="2">02402/16</strain>
        <tissue evidence="2">Leaf</tissue>
    </source>
</reference>
<sequence>MAQILAQRSDRLVAKIPIERNTTDDRLRLLVVVVPGETSRRICHTTRSPTTPPQDNGHRQGPRPATCLHPPHPKIRGKTTVAWQGSSPTTIIVDAAPSKIVAATSTPSTLGAPPPRPDAGGSDEMEAD</sequence>